<dbReference type="Gene3D" id="1.10.101.10">
    <property type="entry name" value="PGBD-like superfamily/PGBD"/>
    <property type="match status" value="1"/>
</dbReference>
<evidence type="ECO:0000256" key="2">
    <source>
        <dbReference type="ARBA" id="ARBA00022670"/>
    </source>
</evidence>
<dbReference type="EMBL" id="BAAACG010000006">
    <property type="protein sequence ID" value="GAA0735196.1"/>
    <property type="molecule type" value="Genomic_DNA"/>
</dbReference>
<dbReference type="PANTHER" id="PTHR47053:SF1">
    <property type="entry name" value="MUREIN DD-ENDOPEPTIDASE MEPH-RELATED"/>
    <property type="match status" value="1"/>
</dbReference>
<gene>
    <name evidence="7" type="ORF">GCM10008906_08580</name>
</gene>
<evidence type="ECO:0000256" key="4">
    <source>
        <dbReference type="ARBA" id="ARBA00022807"/>
    </source>
</evidence>
<feature type="domain" description="NlpC/P60" evidence="6">
    <location>
        <begin position="30"/>
        <end position="148"/>
    </location>
</feature>
<feature type="signal peptide" evidence="5">
    <location>
        <begin position="1"/>
        <end position="24"/>
    </location>
</feature>
<evidence type="ECO:0000313" key="8">
    <source>
        <dbReference type="Proteomes" id="UP001501510"/>
    </source>
</evidence>
<keyword evidence="4" id="KW-0788">Thiol protease</keyword>
<sequence>MKKLKTIMTMMLIAVFVSTGLAFTNVKVKAASGQNIVSYARKFLGTPYVWGGTSPSGFDCSGFVQYVYKNCAGISLPRTTQAQINVGTPVSRSQLQPGDLVFPSTGHVGIYVGNGQMIHSPHTGDVVKISSVYAFYAGRRISGITSSPSSGGYTKDFIGSVQRDLRHCRCYSGVATGVIDQKTKEAIWKFRGIVGLPVNTTLDSSVVNALNQIVHKPRLSVNDKRAYAIRFVQWWIGSSPKDGLYSTKTKEEVRQWQIRAKIWSSSGADGIIRSKDWDAILAD</sequence>
<dbReference type="PANTHER" id="PTHR47053">
    <property type="entry name" value="MUREIN DD-ENDOPEPTIDASE MEPH-RELATED"/>
    <property type="match status" value="1"/>
</dbReference>
<name>A0ABN1JBR1_9CLOT</name>
<reference evidence="7 8" key="1">
    <citation type="journal article" date="2019" name="Int. J. Syst. Evol. Microbiol.">
        <title>The Global Catalogue of Microorganisms (GCM) 10K type strain sequencing project: providing services to taxonomists for standard genome sequencing and annotation.</title>
        <authorList>
            <consortium name="The Broad Institute Genomics Platform"/>
            <consortium name="The Broad Institute Genome Sequencing Center for Infectious Disease"/>
            <person name="Wu L."/>
            <person name="Ma J."/>
        </authorList>
    </citation>
    <scope>NUCLEOTIDE SEQUENCE [LARGE SCALE GENOMIC DNA]</scope>
    <source>
        <strain evidence="7 8">JCM 1407</strain>
    </source>
</reference>
<keyword evidence="5" id="KW-0732">Signal</keyword>
<evidence type="ECO:0000256" key="5">
    <source>
        <dbReference type="SAM" id="SignalP"/>
    </source>
</evidence>
<dbReference type="Proteomes" id="UP001501510">
    <property type="component" value="Unassembled WGS sequence"/>
</dbReference>
<organism evidence="7 8">
    <name type="scientific">Clostridium oceanicum</name>
    <dbReference type="NCBI Taxonomy" id="1543"/>
    <lineage>
        <taxon>Bacteria</taxon>
        <taxon>Bacillati</taxon>
        <taxon>Bacillota</taxon>
        <taxon>Clostridia</taxon>
        <taxon>Eubacteriales</taxon>
        <taxon>Clostridiaceae</taxon>
        <taxon>Clostridium</taxon>
    </lineage>
</organism>
<dbReference type="RefSeq" id="WP_343759215.1">
    <property type="nucleotide sequence ID" value="NZ_BAAACG010000006.1"/>
</dbReference>
<keyword evidence="3" id="KW-0378">Hydrolase</keyword>
<dbReference type="SUPFAM" id="SSF47090">
    <property type="entry name" value="PGBD-like"/>
    <property type="match status" value="1"/>
</dbReference>
<proteinExistence type="inferred from homology"/>
<evidence type="ECO:0000313" key="7">
    <source>
        <dbReference type="EMBL" id="GAA0735196.1"/>
    </source>
</evidence>
<dbReference type="InterPro" id="IPR036366">
    <property type="entry name" value="PGBDSf"/>
</dbReference>
<dbReference type="InterPro" id="IPR000064">
    <property type="entry name" value="NLP_P60_dom"/>
</dbReference>
<dbReference type="InterPro" id="IPR051202">
    <property type="entry name" value="Peptidase_C40"/>
</dbReference>
<comment type="similarity">
    <text evidence="1">Belongs to the peptidase C40 family.</text>
</comment>
<comment type="caution">
    <text evidence="7">The sequence shown here is derived from an EMBL/GenBank/DDBJ whole genome shotgun (WGS) entry which is preliminary data.</text>
</comment>
<feature type="chain" id="PRO_5047433873" description="NlpC/P60 domain-containing protein" evidence="5">
    <location>
        <begin position="25"/>
        <end position="283"/>
    </location>
</feature>
<evidence type="ECO:0000259" key="6">
    <source>
        <dbReference type="PROSITE" id="PS51935"/>
    </source>
</evidence>
<dbReference type="Gene3D" id="3.90.1720.10">
    <property type="entry name" value="endopeptidase domain like (from Nostoc punctiforme)"/>
    <property type="match status" value="1"/>
</dbReference>
<dbReference type="PROSITE" id="PS51935">
    <property type="entry name" value="NLPC_P60"/>
    <property type="match status" value="1"/>
</dbReference>
<evidence type="ECO:0000256" key="1">
    <source>
        <dbReference type="ARBA" id="ARBA00007074"/>
    </source>
</evidence>
<dbReference type="InterPro" id="IPR036365">
    <property type="entry name" value="PGBD-like_sf"/>
</dbReference>
<protein>
    <recommendedName>
        <fullName evidence="6">NlpC/P60 domain-containing protein</fullName>
    </recommendedName>
</protein>
<keyword evidence="2" id="KW-0645">Protease</keyword>
<dbReference type="InterPro" id="IPR038765">
    <property type="entry name" value="Papain-like_cys_pep_sf"/>
</dbReference>
<evidence type="ECO:0000256" key="3">
    <source>
        <dbReference type="ARBA" id="ARBA00022801"/>
    </source>
</evidence>
<dbReference type="Pfam" id="PF00877">
    <property type="entry name" value="NLPC_P60"/>
    <property type="match status" value="1"/>
</dbReference>
<keyword evidence="8" id="KW-1185">Reference proteome</keyword>
<dbReference type="SUPFAM" id="SSF54001">
    <property type="entry name" value="Cysteine proteinases"/>
    <property type="match status" value="1"/>
</dbReference>
<accession>A0ABN1JBR1</accession>